<evidence type="ECO:0000313" key="2">
    <source>
        <dbReference type="Proteomes" id="UP000217944"/>
    </source>
</evidence>
<dbReference type="OrthoDB" id="5469813at2"/>
<protein>
    <recommendedName>
        <fullName evidence="3">Transposase</fullName>
    </recommendedName>
</protein>
<reference evidence="1 2" key="1">
    <citation type="journal article" date="2017" name="Syst. Appl. Microbiol.">
        <title>Lebetimonas natsushimae sp. nov., a novel strictly anaerobic, moderately thermophilic chemoautotroph isolated from a deep-sea hydrothermal vent polychaete nest in the Mid-Okinawa Trough.</title>
        <authorList>
            <person name="Nagata R."/>
            <person name="Takaki Y."/>
            <person name="Tame A."/>
            <person name="Nunoura T."/>
            <person name="Muto H."/>
            <person name="Mino S."/>
            <person name="Sawayama S."/>
            <person name="Takai K."/>
            <person name="Nakagawa S."/>
        </authorList>
    </citation>
    <scope>NUCLEOTIDE SEQUENCE [LARGE SCALE GENOMIC DNA]</scope>
    <source>
        <strain evidence="1 2">HS1857</strain>
    </source>
</reference>
<dbReference type="SUPFAM" id="SSF88659">
    <property type="entry name" value="Sigma3 and sigma4 domains of RNA polymerase sigma factors"/>
    <property type="match status" value="1"/>
</dbReference>
<dbReference type="EMBL" id="BDME01000001">
    <property type="protein sequence ID" value="GAX87539.1"/>
    <property type="molecule type" value="Genomic_DNA"/>
</dbReference>
<evidence type="ECO:0008006" key="3">
    <source>
        <dbReference type="Google" id="ProtNLM"/>
    </source>
</evidence>
<dbReference type="InterPro" id="IPR013324">
    <property type="entry name" value="RNA_pol_sigma_r3/r4-like"/>
</dbReference>
<proteinExistence type="predicted"/>
<organism evidence="1 2">
    <name type="scientific">Lebetimonas natsushimae</name>
    <dbReference type="NCBI Taxonomy" id="1936991"/>
    <lineage>
        <taxon>Bacteria</taxon>
        <taxon>Pseudomonadati</taxon>
        <taxon>Campylobacterota</taxon>
        <taxon>Epsilonproteobacteria</taxon>
        <taxon>Nautiliales</taxon>
        <taxon>Nautiliaceae</taxon>
        <taxon>Lebetimonas</taxon>
    </lineage>
</organism>
<evidence type="ECO:0000313" key="1">
    <source>
        <dbReference type="EMBL" id="GAX87539.1"/>
    </source>
</evidence>
<dbReference type="AlphaFoldDB" id="A0A292YDU7"/>
<dbReference type="Proteomes" id="UP000217944">
    <property type="component" value="Unassembled WGS sequence"/>
</dbReference>
<sequence length="210" mass="25595">MSCIYCNHYILYKLKNGYYKCAKCKRKFSPKKIDKKAKILKGFLDELNPTQIAEKYNISYATVVKEIKNIRKILLNKCEEEFLKKQEIKEFNEYLYIPKTNRKNKNSIYTAQNFLTIDYGGKIYNILLSDMSKYKDLNYDEIKSILRQTQLIKVQKQILIYKFWKYFEEFIKKYKGIKKENFIYYLKEAEFRFNNFKLSVNELVKYELYL</sequence>
<dbReference type="RefSeq" id="WP_096258667.1">
    <property type="nucleotide sequence ID" value="NZ_BDME01000001.1"/>
</dbReference>
<gene>
    <name evidence="1" type="ORF">LNAT_P0835</name>
</gene>
<keyword evidence="2" id="KW-1185">Reference proteome</keyword>
<comment type="caution">
    <text evidence="1">The sequence shown here is derived from an EMBL/GenBank/DDBJ whole genome shotgun (WGS) entry which is preliminary data.</text>
</comment>
<accession>A0A292YDU7</accession>
<name>A0A292YDU7_9BACT</name>